<name>A0ABX4YDZ0_9LEPT</name>
<dbReference type="RefSeq" id="WP_010412213.1">
    <property type="nucleotide sequence ID" value="NZ_MCRM02000032.1"/>
</dbReference>
<accession>A0ABX4YDZ0</accession>
<dbReference type="NCBIfam" id="NF047480">
    <property type="entry name" value="Lepto_Lp29"/>
    <property type="match status" value="1"/>
</dbReference>
<evidence type="ECO:0008006" key="3">
    <source>
        <dbReference type="Google" id="ProtNLM"/>
    </source>
</evidence>
<reference evidence="1" key="1">
    <citation type="submission" date="2018-01" db="EMBL/GenBank/DDBJ databases">
        <title>Genomic characterization of Leptospira inadai serogroup Lyme isolated from captured rat in Brazil and comparative analysis with human reference strain.</title>
        <authorList>
            <person name="Moreno L.Z."/>
            <person name="Loureiro A.P."/>
            <person name="Miraglia F."/>
            <person name="Kremer F.S."/>
            <person name="Eslabao M.R."/>
            <person name="Dellagostin O.A."/>
            <person name="Lilenbaum W."/>
            <person name="Moreno A.M."/>
        </authorList>
    </citation>
    <scope>NUCLEOTIDE SEQUENCE [LARGE SCALE GENOMIC DNA]</scope>
    <source>
        <strain evidence="1">M34/99</strain>
    </source>
</reference>
<evidence type="ECO:0000313" key="1">
    <source>
        <dbReference type="EMBL" id="PNV72415.1"/>
    </source>
</evidence>
<comment type="caution">
    <text evidence="1">The sequence shown here is derived from an EMBL/GenBank/DDBJ whole genome shotgun (WGS) entry which is preliminary data.</text>
</comment>
<proteinExistence type="predicted"/>
<organism evidence="1 2">
    <name type="scientific">Leptospira inadai serovar Lyme</name>
    <dbReference type="NCBI Taxonomy" id="293084"/>
    <lineage>
        <taxon>Bacteria</taxon>
        <taxon>Pseudomonadati</taxon>
        <taxon>Spirochaetota</taxon>
        <taxon>Spirochaetia</taxon>
        <taxon>Leptospirales</taxon>
        <taxon>Leptospiraceae</taxon>
        <taxon>Leptospira</taxon>
    </lineage>
</organism>
<protein>
    <recommendedName>
        <fullName evidence="3">Lipoprotein</fullName>
    </recommendedName>
</protein>
<gene>
    <name evidence="1" type="ORF">BES34_019525</name>
</gene>
<dbReference type="EMBL" id="MCRM02000032">
    <property type="protein sequence ID" value="PNV72415.1"/>
    <property type="molecule type" value="Genomic_DNA"/>
</dbReference>
<keyword evidence="2" id="KW-1185">Reference proteome</keyword>
<dbReference type="Proteomes" id="UP000094669">
    <property type="component" value="Unassembled WGS sequence"/>
</dbReference>
<sequence length="270" mass="30324">MPRTILLTFSIYACICSCASRYYTKLPQGTPEIPKVNRSLRIAYIGFHTFRAATFKNPDGTVAFEALTEPDSRTLKNPSVGIFPSTVDLKSAGIRKDIPPERVESFVKAYLSDTGASGIRELEKFLDIKKEKQSYVYSLKILPFDYYIVGIHAPPLENSSRIFWNFVTLLSDLVSIASFGILPSYETFEASTTVIFYDANLNRLKELHYNNDYTVLRALWAAANPPECKIGNLSCLGMFSPTIRANHPIVFEGMIPRINADIAESLRTLK</sequence>
<evidence type="ECO:0000313" key="2">
    <source>
        <dbReference type="Proteomes" id="UP000094669"/>
    </source>
</evidence>